<reference evidence="2" key="2">
    <citation type="submission" date="2012-08" db="EMBL/GenBank/DDBJ databases">
        <title>Genome sequence of Kazachstania naganishii.</title>
        <authorList>
            <person name="Gordon J.L."/>
            <person name="Armisen D."/>
            <person name="Proux-Wera E."/>
            <person name="OhEigeartaigh S.S."/>
            <person name="Byrne K.P."/>
            <person name="Wolfe K.H."/>
        </authorList>
    </citation>
    <scope>NUCLEOTIDE SEQUENCE [LARGE SCALE GENOMIC DNA]</scope>
    <source>
        <strain evidence="2">ATCC MYA-139 / BCRC 22969 / CBS 8797 / CCRC 22969 / KCTC 17520 / NBRC 10181 / NCYC 3082</strain>
    </source>
</reference>
<evidence type="ECO:0000313" key="1">
    <source>
        <dbReference type="EMBL" id="CCK68277.1"/>
    </source>
</evidence>
<dbReference type="PANTHER" id="PTHR28289">
    <property type="entry name" value="DASH COMPLEX SUBUNIT HSK3"/>
    <property type="match status" value="1"/>
</dbReference>
<proteinExistence type="predicted"/>
<dbReference type="InterPro" id="IPR013183">
    <property type="entry name" value="Hsk3-like"/>
</dbReference>
<gene>
    <name evidence="1" type="primary">KNAG0A06150</name>
    <name evidence="1" type="ordered locus">KNAG_0A06150</name>
</gene>
<dbReference type="GO" id="GO:1990758">
    <property type="term" value="P:mitotic sister chromatid biorientation"/>
    <property type="evidence" value="ECO:0007669"/>
    <property type="project" value="EnsemblFungi"/>
</dbReference>
<dbReference type="GO" id="GO:0051987">
    <property type="term" value="P:positive regulation of attachment of spindle microtubules to kinetochore"/>
    <property type="evidence" value="ECO:0007669"/>
    <property type="project" value="EnsemblFungi"/>
</dbReference>
<dbReference type="GO" id="GO:1990976">
    <property type="term" value="P:protein transport along microtubule to mitotic spindle pole body"/>
    <property type="evidence" value="ECO:0007669"/>
    <property type="project" value="EnsemblFungi"/>
</dbReference>
<dbReference type="KEGG" id="kng:KNAG_0A06150"/>
<dbReference type="eggNOG" id="KOG4853">
    <property type="taxonomic scope" value="Eukaryota"/>
</dbReference>
<dbReference type="EMBL" id="HE978314">
    <property type="protein sequence ID" value="CCK68277.1"/>
    <property type="molecule type" value="Genomic_DNA"/>
</dbReference>
<dbReference type="Proteomes" id="UP000006310">
    <property type="component" value="Chromosome 1"/>
</dbReference>
<dbReference type="GO" id="GO:0042729">
    <property type="term" value="C:DASH complex"/>
    <property type="evidence" value="ECO:0007669"/>
    <property type="project" value="EnsemblFungi"/>
</dbReference>
<dbReference type="Pfam" id="PF08227">
    <property type="entry name" value="DASH_Hsk3"/>
    <property type="match status" value="1"/>
</dbReference>
<sequence>MDSQKERQYTYLANQLQSLQSNLQTTRDELEMLSLQCDKNLVGQLGKINASWFLSTNQWLGKQLREKDLQA</sequence>
<dbReference type="GeneID" id="34523912"/>
<name>J7RU01_HUIN7</name>
<dbReference type="PANTHER" id="PTHR28289:SF1">
    <property type="entry name" value="DASH COMPLEX SUBUNIT HSK3"/>
    <property type="match status" value="1"/>
</dbReference>
<dbReference type="OrthoDB" id="4040439at2759"/>
<dbReference type="GO" id="GO:0051010">
    <property type="term" value="F:microtubule plus-end binding"/>
    <property type="evidence" value="ECO:0007669"/>
    <property type="project" value="EnsemblFungi"/>
</dbReference>
<protein>
    <recommendedName>
        <fullName evidence="3">DASH complex subunit DAD2</fullName>
    </recommendedName>
</protein>
<keyword evidence="2" id="KW-1185">Reference proteome</keyword>
<evidence type="ECO:0008006" key="3">
    <source>
        <dbReference type="Google" id="ProtNLM"/>
    </source>
</evidence>
<dbReference type="GO" id="GO:0031116">
    <property type="term" value="P:positive regulation of microtubule polymerization"/>
    <property type="evidence" value="ECO:0007669"/>
    <property type="project" value="EnsemblFungi"/>
</dbReference>
<dbReference type="STRING" id="1071383.J7RU01"/>
<dbReference type="RefSeq" id="XP_022462523.1">
    <property type="nucleotide sequence ID" value="XM_022610518.1"/>
</dbReference>
<dbReference type="InterPro" id="IPR042332">
    <property type="entry name" value="Hsk3"/>
</dbReference>
<dbReference type="HOGENOM" id="CLU_193155_0_0_1"/>
<dbReference type="AlphaFoldDB" id="J7RU01"/>
<accession>J7RU01</accession>
<evidence type="ECO:0000313" key="2">
    <source>
        <dbReference type="Proteomes" id="UP000006310"/>
    </source>
</evidence>
<reference evidence="1 2" key="1">
    <citation type="journal article" date="2011" name="Proc. Natl. Acad. Sci. U.S.A.">
        <title>Evolutionary erosion of yeast sex chromosomes by mating-type switching accidents.</title>
        <authorList>
            <person name="Gordon J.L."/>
            <person name="Armisen D."/>
            <person name="Proux-Wera E."/>
            <person name="Oheigeartaigh S.S."/>
            <person name="Byrne K.P."/>
            <person name="Wolfe K.H."/>
        </authorList>
    </citation>
    <scope>NUCLEOTIDE SEQUENCE [LARGE SCALE GENOMIC DNA]</scope>
    <source>
        <strain evidence="2">ATCC MYA-139 / BCRC 22969 / CBS 8797 / CCRC 22969 / KCTC 17520 / NBRC 10181 / NCYC 3082</strain>
    </source>
</reference>
<organism evidence="1 2">
    <name type="scientific">Huiozyma naganishii (strain ATCC MYA-139 / BCRC 22969 / CBS 8797 / KCTC 17520 / NBRC 10181 / NCYC 3082 / Yp74L-3)</name>
    <name type="common">Yeast</name>
    <name type="synonym">Kazachstania naganishii</name>
    <dbReference type="NCBI Taxonomy" id="1071383"/>
    <lineage>
        <taxon>Eukaryota</taxon>
        <taxon>Fungi</taxon>
        <taxon>Dikarya</taxon>
        <taxon>Ascomycota</taxon>
        <taxon>Saccharomycotina</taxon>
        <taxon>Saccharomycetes</taxon>
        <taxon>Saccharomycetales</taxon>
        <taxon>Saccharomycetaceae</taxon>
        <taxon>Huiozyma</taxon>
    </lineage>
</organism>